<keyword evidence="7 9" id="KW-0547">Nucleotide-binding</keyword>
<protein>
    <recommendedName>
        <fullName evidence="9">5'-nucleotidase SurE</fullName>
        <ecNumber evidence="9">3.1.3.5</ecNumber>
    </recommendedName>
    <alternativeName>
        <fullName evidence="9">Nucleoside 5'-monophosphate phosphohydrolase</fullName>
    </alternativeName>
</protein>
<dbReference type="InterPro" id="IPR030048">
    <property type="entry name" value="SurE"/>
</dbReference>
<dbReference type="InterPro" id="IPR002828">
    <property type="entry name" value="SurE-like_Pase/nucleotidase"/>
</dbReference>
<comment type="caution">
    <text evidence="11">The sequence shown here is derived from an EMBL/GenBank/DDBJ whole genome shotgun (WGS) entry which is preliminary data.</text>
</comment>
<dbReference type="GO" id="GO:0008254">
    <property type="term" value="F:3'-nucleotidase activity"/>
    <property type="evidence" value="ECO:0007669"/>
    <property type="project" value="TreeGrafter"/>
</dbReference>
<evidence type="ECO:0000256" key="4">
    <source>
        <dbReference type="ARBA" id="ARBA00011062"/>
    </source>
</evidence>
<feature type="binding site" evidence="9">
    <location>
        <position position="9"/>
    </location>
    <ligand>
        <name>a divalent metal cation</name>
        <dbReference type="ChEBI" id="CHEBI:60240"/>
    </ligand>
</feature>
<evidence type="ECO:0000259" key="10">
    <source>
        <dbReference type="Pfam" id="PF01975"/>
    </source>
</evidence>
<dbReference type="GO" id="GO:0008253">
    <property type="term" value="F:5'-nucleotidase activity"/>
    <property type="evidence" value="ECO:0007669"/>
    <property type="project" value="UniProtKB-UniRule"/>
</dbReference>
<evidence type="ECO:0000256" key="6">
    <source>
        <dbReference type="ARBA" id="ARBA00022723"/>
    </source>
</evidence>
<dbReference type="SUPFAM" id="SSF64167">
    <property type="entry name" value="SurE-like"/>
    <property type="match status" value="1"/>
</dbReference>
<proteinExistence type="inferred from homology"/>
<feature type="binding site" evidence="9">
    <location>
        <position position="39"/>
    </location>
    <ligand>
        <name>a divalent metal cation</name>
        <dbReference type="ChEBI" id="CHEBI:60240"/>
    </ligand>
</feature>
<comment type="subcellular location">
    <subcellularLocation>
        <location evidence="3 9">Cytoplasm</location>
    </subcellularLocation>
</comment>
<comment type="catalytic activity">
    <reaction evidence="1 9">
        <text>a ribonucleoside 5'-phosphate + H2O = a ribonucleoside + phosphate</text>
        <dbReference type="Rhea" id="RHEA:12484"/>
        <dbReference type="ChEBI" id="CHEBI:15377"/>
        <dbReference type="ChEBI" id="CHEBI:18254"/>
        <dbReference type="ChEBI" id="CHEBI:43474"/>
        <dbReference type="ChEBI" id="CHEBI:58043"/>
        <dbReference type="EC" id="3.1.3.5"/>
    </reaction>
</comment>
<feature type="domain" description="Survival protein SurE-like phosphatase/nucleotidase" evidence="10">
    <location>
        <begin position="3"/>
        <end position="189"/>
    </location>
</feature>
<evidence type="ECO:0000313" key="11">
    <source>
        <dbReference type="EMBL" id="HCO25720.1"/>
    </source>
</evidence>
<dbReference type="Proteomes" id="UP000263642">
    <property type="component" value="Unassembled WGS sequence"/>
</dbReference>
<evidence type="ECO:0000256" key="5">
    <source>
        <dbReference type="ARBA" id="ARBA00022490"/>
    </source>
</evidence>
<dbReference type="InterPro" id="IPR036523">
    <property type="entry name" value="SurE-like_sf"/>
</dbReference>
<dbReference type="PANTHER" id="PTHR30457">
    <property type="entry name" value="5'-NUCLEOTIDASE SURE"/>
    <property type="match status" value="1"/>
</dbReference>
<organism evidence="11 12">
    <name type="scientific">Gimesia maris</name>
    <dbReference type="NCBI Taxonomy" id="122"/>
    <lineage>
        <taxon>Bacteria</taxon>
        <taxon>Pseudomonadati</taxon>
        <taxon>Planctomycetota</taxon>
        <taxon>Planctomycetia</taxon>
        <taxon>Planctomycetales</taxon>
        <taxon>Planctomycetaceae</taxon>
        <taxon>Gimesia</taxon>
    </lineage>
</organism>
<gene>
    <name evidence="9" type="primary">surE</name>
    <name evidence="11" type="ORF">DIT97_22855</name>
</gene>
<reference evidence="11 12" key="1">
    <citation type="journal article" date="2018" name="Nat. Biotechnol.">
        <title>A standardized bacterial taxonomy based on genome phylogeny substantially revises the tree of life.</title>
        <authorList>
            <person name="Parks D.H."/>
            <person name="Chuvochina M."/>
            <person name="Waite D.W."/>
            <person name="Rinke C."/>
            <person name="Skarshewski A."/>
            <person name="Chaumeil P.A."/>
            <person name="Hugenholtz P."/>
        </authorList>
    </citation>
    <scope>NUCLEOTIDE SEQUENCE [LARGE SCALE GENOMIC DNA]</scope>
    <source>
        <strain evidence="11">UBA9375</strain>
    </source>
</reference>
<sequence>MQILLTNDDGIHAPGIRSLQKALTQLGDVEVVAPLSEQSGVGLSITYLHPLMIHQEFESGKHWGWAVAGSPADCVKLGILEFCPQRPDLIISGINSGSNVGINVLYSGTVAGAIEGAFAGIPSIAISAASSFANDTKPDYDRCAAQSIPIIRKLLQDPYPADRLWNLNFPEIRPDWPRGVKWTSLGVKRHFDVMEKRMDPRGRPYFWSGLDPIQNHQLEPGTDIHELSEGYVTVTPLKFDLTDHDHLQSSSTKLSGSEIDLELD</sequence>
<comment type="function">
    <text evidence="9">Nucleotidase that shows phosphatase activity on nucleoside 5'-monophosphates.</text>
</comment>
<dbReference type="GO" id="GO:0000166">
    <property type="term" value="F:nucleotide binding"/>
    <property type="evidence" value="ECO:0007669"/>
    <property type="project" value="UniProtKB-KW"/>
</dbReference>
<dbReference type="Gene3D" id="3.40.1210.10">
    <property type="entry name" value="Survival protein SurE-like phosphatase/nucleotidase"/>
    <property type="match status" value="1"/>
</dbReference>
<accession>A0A3D3RDP4</accession>
<name>A0A3D3RDP4_9PLAN</name>
<evidence type="ECO:0000256" key="9">
    <source>
        <dbReference type="HAMAP-Rule" id="MF_00060"/>
    </source>
</evidence>
<dbReference type="EMBL" id="DQAY01000134">
    <property type="protein sequence ID" value="HCO25720.1"/>
    <property type="molecule type" value="Genomic_DNA"/>
</dbReference>
<dbReference type="NCBIfam" id="NF001490">
    <property type="entry name" value="PRK00346.1-4"/>
    <property type="match status" value="1"/>
</dbReference>
<comment type="similarity">
    <text evidence="4 9">Belongs to the SurE nucleotidase family.</text>
</comment>
<evidence type="ECO:0000256" key="7">
    <source>
        <dbReference type="ARBA" id="ARBA00022741"/>
    </source>
</evidence>
<dbReference type="FunFam" id="3.40.1210.10:FF:000001">
    <property type="entry name" value="5'/3'-nucleotidase SurE"/>
    <property type="match status" value="1"/>
</dbReference>
<dbReference type="RefSeq" id="WP_278444568.1">
    <property type="nucleotide sequence ID" value="NZ_CAXBMG010000047.1"/>
</dbReference>
<dbReference type="GO" id="GO:0046872">
    <property type="term" value="F:metal ion binding"/>
    <property type="evidence" value="ECO:0007669"/>
    <property type="project" value="UniProtKB-UniRule"/>
</dbReference>
<evidence type="ECO:0000256" key="8">
    <source>
        <dbReference type="ARBA" id="ARBA00022801"/>
    </source>
</evidence>
<dbReference type="EC" id="3.1.3.5" evidence="9"/>
<dbReference type="GO" id="GO:0004309">
    <property type="term" value="F:exopolyphosphatase activity"/>
    <property type="evidence" value="ECO:0007669"/>
    <property type="project" value="TreeGrafter"/>
</dbReference>
<dbReference type="PANTHER" id="PTHR30457:SF12">
    <property type="entry name" value="5'_3'-NUCLEOTIDASE SURE"/>
    <property type="match status" value="1"/>
</dbReference>
<dbReference type="HAMAP" id="MF_00060">
    <property type="entry name" value="SurE"/>
    <property type="match status" value="1"/>
</dbReference>
<comment type="cofactor">
    <cofactor evidence="9">
        <name>a divalent metal cation</name>
        <dbReference type="ChEBI" id="CHEBI:60240"/>
    </cofactor>
    <text evidence="9">Binds 1 divalent metal cation per subunit.</text>
</comment>
<evidence type="ECO:0000256" key="1">
    <source>
        <dbReference type="ARBA" id="ARBA00000815"/>
    </source>
</evidence>
<dbReference type="GO" id="GO:0005737">
    <property type="term" value="C:cytoplasm"/>
    <property type="evidence" value="ECO:0007669"/>
    <property type="project" value="UniProtKB-SubCell"/>
</dbReference>
<feature type="binding site" evidence="9">
    <location>
        <position position="8"/>
    </location>
    <ligand>
        <name>a divalent metal cation</name>
        <dbReference type="ChEBI" id="CHEBI:60240"/>
    </ligand>
</feature>
<keyword evidence="6 9" id="KW-0479">Metal-binding</keyword>
<keyword evidence="5 9" id="KW-0963">Cytoplasm</keyword>
<evidence type="ECO:0000313" key="12">
    <source>
        <dbReference type="Proteomes" id="UP000263642"/>
    </source>
</evidence>
<keyword evidence="8 9" id="KW-0378">Hydrolase</keyword>
<dbReference type="Pfam" id="PF01975">
    <property type="entry name" value="SurE"/>
    <property type="match status" value="1"/>
</dbReference>
<dbReference type="AlphaFoldDB" id="A0A3D3RDP4"/>
<evidence type="ECO:0000256" key="3">
    <source>
        <dbReference type="ARBA" id="ARBA00004496"/>
    </source>
</evidence>
<evidence type="ECO:0000256" key="2">
    <source>
        <dbReference type="ARBA" id="ARBA00001946"/>
    </source>
</evidence>
<feature type="binding site" evidence="9">
    <location>
        <position position="95"/>
    </location>
    <ligand>
        <name>a divalent metal cation</name>
        <dbReference type="ChEBI" id="CHEBI:60240"/>
    </ligand>
</feature>
<dbReference type="NCBIfam" id="TIGR00087">
    <property type="entry name" value="surE"/>
    <property type="match status" value="1"/>
</dbReference>
<comment type="cofactor">
    <cofactor evidence="2">
        <name>Mg(2+)</name>
        <dbReference type="ChEBI" id="CHEBI:18420"/>
    </cofactor>
</comment>